<evidence type="ECO:0000313" key="17">
    <source>
        <dbReference type="Proteomes" id="UP000285883"/>
    </source>
</evidence>
<dbReference type="EMBL" id="JPWV03000051">
    <property type="protein sequence ID" value="KAG2527761.1"/>
    <property type="molecule type" value="Genomic_DNA"/>
</dbReference>
<evidence type="ECO:0000313" key="12">
    <source>
        <dbReference type="EMBL" id="KAG2527761.1"/>
    </source>
</evidence>
<evidence type="ECO:0000259" key="10">
    <source>
        <dbReference type="Pfam" id="PF01301"/>
    </source>
</evidence>
<dbReference type="SUPFAM" id="SSF51445">
    <property type="entry name" value="(Trans)glycosidases"/>
    <property type="match status" value="1"/>
</dbReference>
<name>A0A3R7JSQ4_9STRA</name>
<dbReference type="InterPro" id="IPR017853">
    <property type="entry name" value="GH"/>
</dbReference>
<dbReference type="AlphaFoldDB" id="A0A3R7JSQ4"/>
<evidence type="ECO:0000256" key="1">
    <source>
        <dbReference type="ARBA" id="ARBA00001412"/>
    </source>
</evidence>
<dbReference type="FunFam" id="3.20.20.80:FF:000006">
    <property type="entry name" value="Beta-galactosidase"/>
    <property type="match status" value="1"/>
</dbReference>
<dbReference type="InterPro" id="IPR048913">
    <property type="entry name" value="BetaGal_gal-bd"/>
</dbReference>
<evidence type="ECO:0000313" key="16">
    <source>
        <dbReference type="Proteomes" id="UP000285624"/>
    </source>
</evidence>
<evidence type="ECO:0000256" key="4">
    <source>
        <dbReference type="ARBA" id="ARBA00022729"/>
    </source>
</evidence>
<evidence type="ECO:0000313" key="13">
    <source>
        <dbReference type="EMBL" id="KAG2529257.1"/>
    </source>
</evidence>
<keyword evidence="9" id="KW-0812">Transmembrane</keyword>
<reference evidence="12" key="3">
    <citation type="submission" date="2020-06" db="EMBL/GenBank/DDBJ databases">
        <authorList>
            <person name="Studholme D.J."/>
        </authorList>
    </citation>
    <scope>NUCLEOTIDE SEQUENCE</scope>
    <source>
        <strain evidence="12">NZFS 2646</strain>
        <strain evidence="13">NZFS 3630</strain>
    </source>
</reference>
<dbReference type="GO" id="GO:0005975">
    <property type="term" value="P:carbohydrate metabolic process"/>
    <property type="evidence" value="ECO:0007669"/>
    <property type="project" value="InterPro"/>
</dbReference>
<dbReference type="PANTHER" id="PTHR23421">
    <property type="entry name" value="BETA-GALACTOSIDASE RELATED"/>
    <property type="match status" value="1"/>
</dbReference>
<keyword evidence="6 7" id="KW-0326">Glycosidase</keyword>
<dbReference type="InterPro" id="IPR008979">
    <property type="entry name" value="Galactose-bd-like_sf"/>
</dbReference>
<dbReference type="STRING" id="325452.A0A3R7JSQ4"/>
<dbReference type="SUPFAM" id="SSF49785">
    <property type="entry name" value="Galactose-binding domain-like"/>
    <property type="match status" value="1"/>
</dbReference>
<sequence>MLADELLENEALLLPVDAPMASPKRHHRVRRVDVACIAVVAFVVCFVGVRPPAMRSENPFLVSPQSLKTKNFQYLTYDDIDAAKRKSGYTVRYSQRGFEIDGRQTLLFGGSIHYPRSSPGSWERLLREAKRDGLNHVEMYVFWNLHEQERGVFNFAGSANITRFYELAAQMGMFLHVRFGPYVCAEWDNGGLPVWLNWIPGMRVRSSNAPWQQEMERFVSYMVELSRPFMASNGGPIIMAQIENEFAMDDPEYVEWCGDLVRRLNTSIPWIMCYANAANNTVLSCNGNDCVDFAKKLVKERPSDPLVWTEDEGWFETWSKDKSNPLPSDQRTAENMAYAVARWFAVGGAVHNYYMYHGGNNYGRAASAGVTTMYADGVNLHADGLSNEPKRSHLRKLHDALIECNDILLLNERQLFHPHALPLADGQVMDGSLEQRAFIYGPEIGLNQVAFLENEADNRVVVTFAGTRYDLAAKSIVILKDGAILFNTSDVHNSFPGQQRRLYTPLVKASALKWETWSEFDAPPQTPRKRVVSDRPMEQLQLTEDRSDYLTYETKFTVKGLNTGGGAASIDNGVRDSHTLKVTSCDANSIVVFVDGYFVNERNLAYPGGNCSKEFKFHLPLNLAVDRQHDLKLVSVSLGVYSLGHSHKKGLTGKVHVDHTSLVGDHPWQMFPSLLGEQLEIYRLQWLNSVPWTPVPRRLEGSGGGDYKDGRELMSWFWASFRFPPQDDDEQSSILLDCIGLTRGRAYINGHDLGRYWLINDEGKFVQRYYHIPKDWLVADRDNLLVLFDELGGSVANVRLVSSTMVSDAVPSPETRASIADLNDSGLAVGRM</sequence>
<evidence type="ECO:0000256" key="9">
    <source>
        <dbReference type="SAM" id="Phobius"/>
    </source>
</evidence>
<evidence type="ECO:0000313" key="15">
    <source>
        <dbReference type="EMBL" id="RLN81664.1"/>
    </source>
</evidence>
<dbReference type="Pfam" id="PF21467">
    <property type="entry name" value="BetaGal_gal-bd"/>
    <property type="match status" value="1"/>
</dbReference>
<dbReference type="EC" id="3.2.1.23" evidence="3 7"/>
<feature type="domain" description="Glycoside hydrolase 35 catalytic" evidence="10">
    <location>
        <begin position="98"/>
        <end position="400"/>
    </location>
</feature>
<gene>
    <name evidence="14" type="ORF">BBI17_003639</name>
    <name evidence="15" type="ORF">BBO99_00003528</name>
    <name evidence="12" type="ORF">JM16_003186</name>
    <name evidence="13" type="ORF">JM18_002871</name>
</gene>
<keyword evidence="16" id="KW-1185">Reference proteome</keyword>
<dbReference type="Pfam" id="PF01301">
    <property type="entry name" value="Glyco_hydro_35"/>
    <property type="match status" value="1"/>
</dbReference>
<evidence type="ECO:0000313" key="14">
    <source>
        <dbReference type="EMBL" id="RLN10341.1"/>
    </source>
</evidence>
<reference evidence="12" key="1">
    <citation type="journal article" date="2015" name="Genom Data">
        <title>Genome sequences of six Phytophthora species associated with forests in New Zealand.</title>
        <authorList>
            <person name="Studholme D.J."/>
            <person name="McDougal R.L."/>
            <person name="Sambles C."/>
            <person name="Hansen E."/>
            <person name="Hardy G."/>
            <person name="Grant M."/>
            <person name="Ganley R.J."/>
            <person name="Williams N.M."/>
        </authorList>
    </citation>
    <scope>NUCLEOTIDE SEQUENCE</scope>
    <source>
        <strain evidence="12">NZFS 2646</strain>
        <strain evidence="13">NZFS 3630</strain>
    </source>
</reference>
<evidence type="ECO:0000256" key="3">
    <source>
        <dbReference type="ARBA" id="ARBA00012756"/>
    </source>
</evidence>
<keyword evidence="9" id="KW-1133">Transmembrane helix</keyword>
<protein>
    <recommendedName>
        <fullName evidence="3 7">Beta-galactosidase</fullName>
        <ecNumber evidence="3 7">3.2.1.23</ecNumber>
    </recommendedName>
</protein>
<dbReference type="Proteomes" id="UP000785171">
    <property type="component" value="Unassembled WGS sequence"/>
</dbReference>
<organism evidence="14 17">
    <name type="scientific">Phytophthora kernoviae</name>
    <dbReference type="NCBI Taxonomy" id="325452"/>
    <lineage>
        <taxon>Eukaryota</taxon>
        <taxon>Sar</taxon>
        <taxon>Stramenopiles</taxon>
        <taxon>Oomycota</taxon>
        <taxon>Peronosporomycetes</taxon>
        <taxon>Peronosporales</taxon>
        <taxon>Peronosporaceae</taxon>
        <taxon>Phytophthora</taxon>
    </lineage>
</organism>
<feature type="domain" description="Beta-galactosidase galactose-binding" evidence="11">
    <location>
        <begin position="715"/>
        <end position="779"/>
    </location>
</feature>
<dbReference type="PRINTS" id="PR00742">
    <property type="entry name" value="GLHYDRLASE35"/>
</dbReference>
<dbReference type="GO" id="GO:0004565">
    <property type="term" value="F:beta-galactosidase activity"/>
    <property type="evidence" value="ECO:0007669"/>
    <property type="project" value="UniProtKB-EC"/>
</dbReference>
<comment type="catalytic activity">
    <reaction evidence="1 7">
        <text>Hydrolysis of terminal non-reducing beta-D-galactose residues in beta-D-galactosides.</text>
        <dbReference type="EC" id="3.2.1.23"/>
    </reaction>
</comment>
<keyword evidence="4" id="KW-0732">Signal</keyword>
<dbReference type="Gene3D" id="3.20.20.80">
    <property type="entry name" value="Glycosidases"/>
    <property type="match status" value="1"/>
</dbReference>
<evidence type="ECO:0000256" key="8">
    <source>
        <dbReference type="RuleBase" id="RU003679"/>
    </source>
</evidence>
<evidence type="ECO:0000256" key="2">
    <source>
        <dbReference type="ARBA" id="ARBA00009809"/>
    </source>
</evidence>
<dbReference type="Gene3D" id="2.60.120.260">
    <property type="entry name" value="Galactose-binding domain-like"/>
    <property type="match status" value="1"/>
</dbReference>
<comment type="similarity">
    <text evidence="2 8">Belongs to the glycosyl hydrolase 35 family.</text>
</comment>
<dbReference type="Proteomes" id="UP000792063">
    <property type="component" value="Unassembled WGS sequence"/>
</dbReference>
<accession>A0A3R7JSQ4</accession>
<dbReference type="PROSITE" id="PS01182">
    <property type="entry name" value="GLYCOSYL_HYDROL_F35"/>
    <property type="match status" value="1"/>
</dbReference>
<dbReference type="EMBL" id="JPWU03000048">
    <property type="protein sequence ID" value="KAG2529257.1"/>
    <property type="molecule type" value="Genomic_DNA"/>
</dbReference>
<dbReference type="EMBL" id="MAYM02001857">
    <property type="protein sequence ID" value="RLN10341.1"/>
    <property type="molecule type" value="Genomic_DNA"/>
</dbReference>
<evidence type="ECO:0000259" key="11">
    <source>
        <dbReference type="Pfam" id="PF21467"/>
    </source>
</evidence>
<keyword evidence="9" id="KW-0472">Membrane</keyword>
<comment type="caution">
    <text evidence="14">The sequence shown here is derived from an EMBL/GenBank/DDBJ whole genome shotgun (WGS) entry which is preliminary data.</text>
</comment>
<keyword evidence="5 7" id="KW-0378">Hydrolase</keyword>
<proteinExistence type="inferred from homology"/>
<evidence type="ECO:0000256" key="7">
    <source>
        <dbReference type="RuleBase" id="RU000675"/>
    </source>
</evidence>
<dbReference type="Proteomes" id="UP000285883">
    <property type="component" value="Unassembled WGS sequence"/>
</dbReference>
<dbReference type="InterPro" id="IPR001944">
    <property type="entry name" value="Glycoside_Hdrlase_35"/>
</dbReference>
<feature type="transmembrane region" description="Helical" evidence="9">
    <location>
        <begin position="32"/>
        <end position="49"/>
    </location>
</feature>
<dbReference type="EMBL" id="MBDN02000072">
    <property type="protein sequence ID" value="RLN81664.1"/>
    <property type="molecule type" value="Genomic_DNA"/>
</dbReference>
<dbReference type="InterPro" id="IPR031330">
    <property type="entry name" value="Gly_Hdrlase_35_cat"/>
</dbReference>
<dbReference type="InterPro" id="IPR019801">
    <property type="entry name" value="Glyco_hydro_35_CS"/>
</dbReference>
<reference evidence="16 17" key="2">
    <citation type="submission" date="2018-07" db="EMBL/GenBank/DDBJ databases">
        <title>Genome sequencing of oomycete isolates from Chile give support for New Zealand origin for Phytophthora kernoviae and make available the first Nothophytophthora sp. genome.</title>
        <authorList>
            <person name="Studholme D.J."/>
            <person name="Sanfuentes E."/>
            <person name="Panda P."/>
            <person name="Hill R."/>
            <person name="Sambles C."/>
            <person name="Grant M."/>
            <person name="Williams N.M."/>
            <person name="Mcdougal R.L."/>
        </authorList>
    </citation>
    <scope>NUCLEOTIDE SEQUENCE [LARGE SCALE GENOMIC DNA]</scope>
    <source>
        <strain evidence="14">Chile2</strain>
        <strain evidence="15">Chile4</strain>
    </source>
</reference>
<dbReference type="Proteomes" id="UP000285624">
    <property type="component" value="Unassembled WGS sequence"/>
</dbReference>
<evidence type="ECO:0000256" key="6">
    <source>
        <dbReference type="ARBA" id="ARBA00023295"/>
    </source>
</evidence>
<evidence type="ECO:0000256" key="5">
    <source>
        <dbReference type="ARBA" id="ARBA00022801"/>
    </source>
</evidence>